<reference evidence="2 3" key="1">
    <citation type="submission" date="2017-09" db="EMBL/GenBank/DDBJ databases">
        <title>Depth-based differentiation of microbial function through sediment-hosted aquifers and enrichment of novel symbionts in the deep terrestrial subsurface.</title>
        <authorList>
            <person name="Probst A.J."/>
            <person name="Ladd B."/>
            <person name="Jarett J.K."/>
            <person name="Geller-Mcgrath D.E."/>
            <person name="Sieber C.M."/>
            <person name="Emerson J.B."/>
            <person name="Anantharaman K."/>
            <person name="Thomas B.C."/>
            <person name="Malmstrom R."/>
            <person name="Stieglmeier M."/>
            <person name="Klingl A."/>
            <person name="Woyke T."/>
            <person name="Ryan C.M."/>
            <person name="Banfield J.F."/>
        </authorList>
    </citation>
    <scope>NUCLEOTIDE SEQUENCE [LARGE SCALE GENOMIC DNA]</scope>
    <source>
        <strain evidence="2">CG10_big_fil_rev_8_21_14_0_10_48_11</strain>
    </source>
</reference>
<dbReference type="EMBL" id="PFET01000009">
    <property type="protein sequence ID" value="PJE75888.1"/>
    <property type="molecule type" value="Genomic_DNA"/>
</dbReference>
<comment type="caution">
    <text evidence="2">The sequence shown here is derived from an EMBL/GenBank/DDBJ whole genome shotgun (WGS) entry which is preliminary data.</text>
</comment>
<sequence>MLKIITQHIGKSTRKRKAVLAVLFVVMFGLGGVLGFYIRSQTVNPRATIPGPLSRLLSFFVTKGEGVEEDLLYHDTNLTSYIINGSAKTKVSVVGKVTEVVKDPDGDYHVIISDSFGLPLVTEGIPEIPMELPKLGDTVRLWGLTRFDIPHNWWEIHPIIGWEKQ</sequence>
<protein>
    <submittedName>
        <fullName evidence="2">Uncharacterized protein</fullName>
    </submittedName>
</protein>
<organism evidence="2 3">
    <name type="scientific">Candidatus Uhrbacteria bacterium CG10_big_fil_rev_8_21_14_0_10_48_11</name>
    <dbReference type="NCBI Taxonomy" id="1975037"/>
    <lineage>
        <taxon>Bacteria</taxon>
        <taxon>Candidatus Uhriibacteriota</taxon>
    </lineage>
</organism>
<dbReference type="AlphaFoldDB" id="A0A2M8LEL3"/>
<feature type="transmembrane region" description="Helical" evidence="1">
    <location>
        <begin position="20"/>
        <end position="38"/>
    </location>
</feature>
<dbReference type="Proteomes" id="UP000231152">
    <property type="component" value="Unassembled WGS sequence"/>
</dbReference>
<keyword evidence="1" id="KW-0472">Membrane</keyword>
<evidence type="ECO:0000256" key="1">
    <source>
        <dbReference type="SAM" id="Phobius"/>
    </source>
</evidence>
<accession>A0A2M8LEL3</accession>
<gene>
    <name evidence="2" type="ORF">COV04_03010</name>
</gene>
<keyword evidence="1" id="KW-1133">Transmembrane helix</keyword>
<evidence type="ECO:0000313" key="3">
    <source>
        <dbReference type="Proteomes" id="UP000231152"/>
    </source>
</evidence>
<keyword evidence="1" id="KW-0812">Transmembrane</keyword>
<evidence type="ECO:0000313" key="2">
    <source>
        <dbReference type="EMBL" id="PJE75888.1"/>
    </source>
</evidence>
<proteinExistence type="predicted"/>
<name>A0A2M8LEL3_9BACT</name>